<dbReference type="GO" id="GO:0006487">
    <property type="term" value="P:protein N-linked glycosylation"/>
    <property type="evidence" value="ECO:0007669"/>
    <property type="project" value="TreeGrafter"/>
</dbReference>
<name>A0A0R3PT19_ANGCS</name>
<evidence type="ECO:0000313" key="3">
    <source>
        <dbReference type="Proteomes" id="UP000267027"/>
    </source>
</evidence>
<dbReference type="InterPro" id="IPR006759">
    <property type="entry name" value="Glyco_transf_54"/>
</dbReference>
<dbReference type="AlphaFoldDB" id="A0A0R3PT19"/>
<reference evidence="4" key="1">
    <citation type="submission" date="2017-02" db="UniProtKB">
        <authorList>
            <consortium name="WormBaseParasite"/>
        </authorList>
    </citation>
    <scope>IDENTIFICATION</scope>
</reference>
<dbReference type="PANTHER" id="PTHR12062:SF0">
    <property type="entry name" value="ALPHA-1,3-MANNOSYL-GLYCOPROTEIN 4-BETA-N-ACETYLGLUCOSAMINYLTRANSFERASE B"/>
    <property type="match status" value="1"/>
</dbReference>
<reference evidence="2 3" key="2">
    <citation type="submission" date="2018-11" db="EMBL/GenBank/DDBJ databases">
        <authorList>
            <consortium name="Pathogen Informatics"/>
        </authorList>
    </citation>
    <scope>NUCLEOTIDE SEQUENCE [LARGE SCALE GENOMIC DNA]</scope>
    <source>
        <strain evidence="2 3">Costa Rica</strain>
    </source>
</reference>
<organism evidence="4">
    <name type="scientific">Angiostrongylus costaricensis</name>
    <name type="common">Nematode worm</name>
    <dbReference type="NCBI Taxonomy" id="334426"/>
    <lineage>
        <taxon>Eukaryota</taxon>
        <taxon>Metazoa</taxon>
        <taxon>Ecdysozoa</taxon>
        <taxon>Nematoda</taxon>
        <taxon>Chromadorea</taxon>
        <taxon>Rhabditida</taxon>
        <taxon>Rhabditina</taxon>
        <taxon>Rhabditomorpha</taxon>
        <taxon>Strongyloidea</taxon>
        <taxon>Metastrongylidae</taxon>
        <taxon>Angiostrongylus</taxon>
    </lineage>
</organism>
<gene>
    <name evidence="2" type="ORF">ACOC_LOCUS8865</name>
</gene>
<proteinExistence type="predicted"/>
<evidence type="ECO:0000313" key="2">
    <source>
        <dbReference type="EMBL" id="VDM60450.1"/>
    </source>
</evidence>
<feature type="region of interest" description="Disordered" evidence="1">
    <location>
        <begin position="63"/>
        <end position="85"/>
    </location>
</feature>
<dbReference type="OrthoDB" id="2016523at2759"/>
<sequence length="210" mass="23719">MSYAIALYHRFKPVDWILCDVLTSRYCDPGKSTQDCVQKKYHYEITSGSSQFRHVGRISSLKGKTNPSQHDGFGTGATQGKRRNPAAKVTSSMRAKEFHDAQFGYDNYFVMWFLNAISGDYVSVAFHDEIFLTGVMFMSGLPPVPQYKLGPETIVYAINKASEKIELGRFSSKGDFLLRRKGIPVTELRIELTASLLHEIVIDHILIDTQ</sequence>
<dbReference type="Proteomes" id="UP000267027">
    <property type="component" value="Unassembled WGS sequence"/>
</dbReference>
<keyword evidence="3" id="KW-1185">Reference proteome</keyword>
<dbReference type="WBParaSite" id="ACOC_0000886401-mRNA-1">
    <property type="protein sequence ID" value="ACOC_0000886401-mRNA-1"/>
    <property type="gene ID" value="ACOC_0000886401"/>
</dbReference>
<dbReference type="STRING" id="334426.A0A0R3PT19"/>
<evidence type="ECO:0000313" key="4">
    <source>
        <dbReference type="WBParaSite" id="ACOC_0000886401-mRNA-1"/>
    </source>
</evidence>
<protein>
    <submittedName>
        <fullName evidence="4">Amine oxidase</fullName>
    </submittedName>
</protein>
<evidence type="ECO:0000256" key="1">
    <source>
        <dbReference type="SAM" id="MobiDB-lite"/>
    </source>
</evidence>
<dbReference type="EMBL" id="UYYA01004215">
    <property type="protein sequence ID" value="VDM60450.1"/>
    <property type="molecule type" value="Genomic_DNA"/>
</dbReference>
<dbReference type="OMA" id="TANITHW"/>
<dbReference type="GO" id="GO:0008375">
    <property type="term" value="F:acetylglucosaminyltransferase activity"/>
    <property type="evidence" value="ECO:0007669"/>
    <property type="project" value="TreeGrafter"/>
</dbReference>
<accession>A0A0R3PT19</accession>
<dbReference type="PANTHER" id="PTHR12062">
    <property type="entry name" value="N-ACETYLGLUCOSAMINYLTRANSFERASE VI"/>
    <property type="match status" value="1"/>
</dbReference>